<dbReference type="AlphaFoldDB" id="A0A8T2JFG1"/>
<dbReference type="EMBL" id="JAACNH010000005">
    <property type="protein sequence ID" value="KAG8443032.1"/>
    <property type="molecule type" value="Genomic_DNA"/>
</dbReference>
<organism evidence="2 3">
    <name type="scientific">Hymenochirus boettgeri</name>
    <name type="common">Congo dwarf clawed frog</name>
    <dbReference type="NCBI Taxonomy" id="247094"/>
    <lineage>
        <taxon>Eukaryota</taxon>
        <taxon>Metazoa</taxon>
        <taxon>Chordata</taxon>
        <taxon>Craniata</taxon>
        <taxon>Vertebrata</taxon>
        <taxon>Euteleostomi</taxon>
        <taxon>Amphibia</taxon>
        <taxon>Batrachia</taxon>
        <taxon>Anura</taxon>
        <taxon>Pipoidea</taxon>
        <taxon>Pipidae</taxon>
        <taxon>Pipinae</taxon>
        <taxon>Hymenochirus</taxon>
    </lineage>
</organism>
<gene>
    <name evidence="2" type="ORF">GDO86_011738</name>
</gene>
<comment type="caution">
    <text evidence="2">The sequence shown here is derived from an EMBL/GenBank/DDBJ whole genome shotgun (WGS) entry which is preliminary data.</text>
</comment>
<protein>
    <submittedName>
        <fullName evidence="2">Uncharacterized protein</fullName>
    </submittedName>
</protein>
<accession>A0A8T2JFG1</accession>
<keyword evidence="3" id="KW-1185">Reference proteome</keyword>
<feature type="region of interest" description="Disordered" evidence="1">
    <location>
        <begin position="1"/>
        <end position="27"/>
    </location>
</feature>
<dbReference type="Proteomes" id="UP000812440">
    <property type="component" value="Chromosome 6"/>
</dbReference>
<proteinExistence type="predicted"/>
<name>A0A8T2JFG1_9PIPI</name>
<evidence type="ECO:0000313" key="3">
    <source>
        <dbReference type="Proteomes" id="UP000812440"/>
    </source>
</evidence>
<sequence length="37" mass="4210">MSREGKKNWRLTVAGSMRPSAGHETGVMFEKEMDIEL</sequence>
<reference evidence="2" key="1">
    <citation type="thesis" date="2020" institute="ProQuest LLC" country="789 East Eisenhower Parkway, Ann Arbor, MI, USA">
        <title>Comparative Genomics and Chromosome Evolution.</title>
        <authorList>
            <person name="Mudd A.B."/>
        </authorList>
    </citation>
    <scope>NUCLEOTIDE SEQUENCE</scope>
    <source>
        <strain evidence="2">Female2</strain>
        <tissue evidence="2">Blood</tissue>
    </source>
</reference>
<evidence type="ECO:0000313" key="2">
    <source>
        <dbReference type="EMBL" id="KAG8443032.1"/>
    </source>
</evidence>
<evidence type="ECO:0000256" key="1">
    <source>
        <dbReference type="SAM" id="MobiDB-lite"/>
    </source>
</evidence>